<reference evidence="1" key="1">
    <citation type="submission" date="2023-01" db="EMBL/GenBank/DDBJ databases">
        <title>The growth and conidiation of Purpureocillium lavendulum are regulated by nitrogen source and histone H3K14 acetylation.</title>
        <authorList>
            <person name="Tang P."/>
            <person name="Han J."/>
            <person name="Zhang C."/>
            <person name="Tang P."/>
            <person name="Qi F."/>
            <person name="Zhang K."/>
            <person name="Liang L."/>
        </authorList>
    </citation>
    <scope>NUCLEOTIDE SEQUENCE</scope>
    <source>
        <strain evidence="1">YMF1.00683</strain>
    </source>
</reference>
<proteinExistence type="predicted"/>
<protein>
    <submittedName>
        <fullName evidence="1">Uncharacterized protein</fullName>
    </submittedName>
</protein>
<dbReference type="AlphaFoldDB" id="A0AB34FVG0"/>
<gene>
    <name evidence="1" type="ORF">O9K51_05919</name>
</gene>
<dbReference type="Proteomes" id="UP001163105">
    <property type="component" value="Unassembled WGS sequence"/>
</dbReference>
<evidence type="ECO:0000313" key="2">
    <source>
        <dbReference type="Proteomes" id="UP001163105"/>
    </source>
</evidence>
<evidence type="ECO:0000313" key="1">
    <source>
        <dbReference type="EMBL" id="KAJ6442361.1"/>
    </source>
</evidence>
<name>A0AB34FVG0_9HYPO</name>
<keyword evidence="2" id="KW-1185">Reference proteome</keyword>
<comment type="caution">
    <text evidence="1">The sequence shown here is derived from an EMBL/GenBank/DDBJ whole genome shotgun (WGS) entry which is preliminary data.</text>
</comment>
<dbReference type="EMBL" id="JAQHRD010000004">
    <property type="protein sequence ID" value="KAJ6442361.1"/>
    <property type="molecule type" value="Genomic_DNA"/>
</dbReference>
<accession>A0AB34FVG0</accession>
<organism evidence="1 2">
    <name type="scientific">Purpureocillium lavendulum</name>
    <dbReference type="NCBI Taxonomy" id="1247861"/>
    <lineage>
        <taxon>Eukaryota</taxon>
        <taxon>Fungi</taxon>
        <taxon>Dikarya</taxon>
        <taxon>Ascomycota</taxon>
        <taxon>Pezizomycotina</taxon>
        <taxon>Sordariomycetes</taxon>
        <taxon>Hypocreomycetidae</taxon>
        <taxon>Hypocreales</taxon>
        <taxon>Ophiocordycipitaceae</taxon>
        <taxon>Purpureocillium</taxon>
    </lineage>
</organism>
<sequence>MAELADDSSLTRITLTSQVQPIYKAIEPYIIATCAVSNEDVAEPHLYQAQLTIDEVDGKKLDPSQPNRGNRILKGDTTVPLAAAYAGKLWFVFDGVVFRSAANGHKYRFAIKIRKGEYSATENTWKRPYLHAQTMTRRFSVVSHGQSAKRDVSDGEHEWDMDVVKGVLNIRHREPPLCASTCLDMWMGPPPVVNPVFESSTWAATWHSWKSALFTKGSDR</sequence>